<dbReference type="Gene3D" id="1.10.1740.10">
    <property type="match status" value="1"/>
</dbReference>
<dbReference type="InterPro" id="IPR014284">
    <property type="entry name" value="RNA_pol_sigma-70_dom"/>
</dbReference>
<feature type="domain" description="RNA polymerase sigma factor 70 region 4 type 2" evidence="2">
    <location>
        <begin position="112"/>
        <end position="160"/>
    </location>
</feature>
<dbReference type="EMBL" id="AP014940">
    <property type="protein sequence ID" value="BAV95539.1"/>
    <property type="molecule type" value="Genomic_DNA"/>
</dbReference>
<dbReference type="InterPro" id="IPR007627">
    <property type="entry name" value="RNA_pol_sigma70_r2"/>
</dbReference>
<dbReference type="RefSeq" id="WP_096376190.1">
    <property type="nucleotide sequence ID" value="NZ_AP014940.1"/>
</dbReference>
<reference evidence="3 4" key="1">
    <citation type="journal article" date="2017" name="DNA Res.">
        <title>Complete genome sequence and expression profile of the commercial lytic enzyme producer Lysobacter enzymogenes M497-1.</title>
        <authorList>
            <person name="Takami H."/>
            <person name="Toyoda A."/>
            <person name="Uchiyama I."/>
            <person name="Itoh T."/>
            <person name="Takaki Y."/>
            <person name="Arai W."/>
            <person name="Nishi S."/>
            <person name="Kawai M."/>
            <person name="Shinya K."/>
            <person name="Ikeda H."/>
        </authorList>
    </citation>
    <scope>NUCLEOTIDE SEQUENCE [LARGE SCALE GENOMIC DNA]</scope>
    <source>
        <strain evidence="3 4">M497-1</strain>
    </source>
</reference>
<dbReference type="GeneID" id="83061996"/>
<gene>
    <name evidence="3" type="ORF">LEN_0052</name>
</gene>
<evidence type="ECO:0000313" key="3">
    <source>
        <dbReference type="EMBL" id="BAV95539.1"/>
    </source>
</evidence>
<dbReference type="Proteomes" id="UP000218824">
    <property type="component" value="Chromosome"/>
</dbReference>
<dbReference type="SUPFAM" id="SSF88946">
    <property type="entry name" value="Sigma2 domain of RNA polymerase sigma factors"/>
    <property type="match status" value="1"/>
</dbReference>
<dbReference type="NCBIfam" id="TIGR02937">
    <property type="entry name" value="sigma70-ECF"/>
    <property type="match status" value="1"/>
</dbReference>
<evidence type="ECO:0000259" key="2">
    <source>
        <dbReference type="Pfam" id="PF08281"/>
    </source>
</evidence>
<evidence type="ECO:0000259" key="1">
    <source>
        <dbReference type="Pfam" id="PF04542"/>
    </source>
</evidence>
<dbReference type="PANTHER" id="PTHR30173:SF36">
    <property type="entry name" value="ECF RNA POLYMERASE SIGMA FACTOR SIGJ"/>
    <property type="match status" value="1"/>
</dbReference>
<dbReference type="GO" id="GO:0003677">
    <property type="term" value="F:DNA binding"/>
    <property type="evidence" value="ECO:0007669"/>
    <property type="project" value="InterPro"/>
</dbReference>
<proteinExistence type="predicted"/>
<dbReference type="AlphaFoldDB" id="A0AAU9ADE6"/>
<dbReference type="Pfam" id="PF08281">
    <property type="entry name" value="Sigma70_r4_2"/>
    <property type="match status" value="1"/>
</dbReference>
<organism evidence="3 4">
    <name type="scientific">Lysobacter enzymogenes</name>
    <dbReference type="NCBI Taxonomy" id="69"/>
    <lineage>
        <taxon>Bacteria</taxon>
        <taxon>Pseudomonadati</taxon>
        <taxon>Pseudomonadota</taxon>
        <taxon>Gammaproteobacteria</taxon>
        <taxon>Lysobacterales</taxon>
        <taxon>Lysobacteraceae</taxon>
        <taxon>Lysobacter</taxon>
    </lineage>
</organism>
<name>A0AAU9ADE6_LYSEN</name>
<dbReference type="SUPFAM" id="SSF88659">
    <property type="entry name" value="Sigma3 and sigma4 domains of RNA polymerase sigma factors"/>
    <property type="match status" value="1"/>
</dbReference>
<dbReference type="InterPro" id="IPR013324">
    <property type="entry name" value="RNA_pol_sigma_r3/r4-like"/>
</dbReference>
<evidence type="ECO:0000313" key="4">
    <source>
        <dbReference type="Proteomes" id="UP000218824"/>
    </source>
</evidence>
<feature type="domain" description="RNA polymerase sigma-70 region 2" evidence="1">
    <location>
        <begin position="9"/>
        <end position="74"/>
    </location>
</feature>
<dbReference type="GO" id="GO:0006352">
    <property type="term" value="P:DNA-templated transcription initiation"/>
    <property type="evidence" value="ECO:0007669"/>
    <property type="project" value="InterPro"/>
</dbReference>
<dbReference type="InterPro" id="IPR036388">
    <property type="entry name" value="WH-like_DNA-bd_sf"/>
</dbReference>
<sequence>MTASPDDLLFAQHAPMLTGLAYRILGSRADAEDAVQDTYLKWLDAQRAGIDNPAAWLTTACTRRCIDLLRAAHRTRVDYVGSWLPEPIQAELADAGSEPEAQWSLASSLSTAFLLLLERLTPKERAAYLLHEIFDQPHAEVAKILEIEEAACRKLVQRARGNIEQARVRHVTPAEQQDRLLAAFETAIVQGHTAPLAALLSQQIALRADGGGKATAAAQAIEGAQAVLGFIASVLHPACREDRWTFVDLNGSRGVILEREGRIEAAISFGYEEDGALRDIYIMRNPDKLARLQAVRIQ</sequence>
<dbReference type="InterPro" id="IPR052704">
    <property type="entry name" value="ECF_Sigma-70_Domain"/>
</dbReference>
<dbReference type="KEGG" id="lem:LEN_0052"/>
<accession>A0AAU9ADE6</accession>
<dbReference type="Gene3D" id="1.10.10.10">
    <property type="entry name" value="Winged helix-like DNA-binding domain superfamily/Winged helix DNA-binding domain"/>
    <property type="match status" value="1"/>
</dbReference>
<dbReference type="GO" id="GO:0016987">
    <property type="term" value="F:sigma factor activity"/>
    <property type="evidence" value="ECO:0007669"/>
    <property type="project" value="InterPro"/>
</dbReference>
<dbReference type="PANTHER" id="PTHR30173">
    <property type="entry name" value="SIGMA 19 FACTOR"/>
    <property type="match status" value="1"/>
</dbReference>
<protein>
    <submittedName>
        <fullName evidence="3">RNA polymerase sigma-70 factor, ECF subfamily</fullName>
    </submittedName>
</protein>
<dbReference type="NCBIfam" id="NF007214">
    <property type="entry name" value="PRK09636.1"/>
    <property type="match status" value="1"/>
</dbReference>
<dbReference type="InterPro" id="IPR013325">
    <property type="entry name" value="RNA_pol_sigma_r2"/>
</dbReference>
<dbReference type="Pfam" id="PF04542">
    <property type="entry name" value="Sigma70_r2"/>
    <property type="match status" value="1"/>
</dbReference>
<dbReference type="InterPro" id="IPR013249">
    <property type="entry name" value="RNA_pol_sigma70_r4_t2"/>
</dbReference>